<dbReference type="Proteomes" id="UP000184499">
    <property type="component" value="Unassembled WGS sequence"/>
</dbReference>
<name>A0A1L9U3M8_ASPBC</name>
<sequence>MAHSPFPVTQLRILGPLECARQFPVIAPVIYATADILLPGWNRTTAVASSRLSSSPQPEWTGQFSSSSLPYRTLPIYPTQPSAAPSTLNSQLRPVRPSSPNLLPASIRRATPFSSELSPIEISEQKTSFPPSASTTASIGLSSAMSPGPLEKLAHKYGPPDPPAEDSDPFLVNLAKFKNAKTPEEREEVRCEMIDSQNKIGLKLDDRMAEVLTGFRGQQATTGQRHTDIETQQKRERLQEDVLRLTDHRNQFMAGVDKLRERQGANRVSDLQSIVDPIRPLVRQYVGDEVVGLLDSTLEVGAAEERAKDASDESMGDDANAHTPHNGTEDVKLDRMAELLRHLQDCRMRGSWEEFEIISLSLDSEERVDPKVAIEMGWNLYLQGYVSMALDVTETSYLRWRDAWQDITARNALLMMRSYFAFLCRSTLKDALNAATSIQEVDELTFATNGFSSVMVAMEYFYCKILTTAIWEGLMNAAEFKSAILLRLRTISWSLLQAGHTHESIIFAMLLGNELESTQEQKPLWEQLLHDPRFSGLDRAEICLKVGDLMTQEGDISASKDQFQVAEQIFEELGCAEGKLRAQLQRLKAIRPKTVTEIRRMERLADDFEALDSPAMQITALSQAVSEGADLLPWADMVNKFGRLESLLTRTSNSYAKSRVSVEFSAAAILRQEHLGKTIEYLQNCVNVASEETPRTAGQLSMQLGQAYLLLGDLERSLKYAKMAVKMFDKWGLQDMVSDATLALSNTMTSGTPGPNHEAAVEMLKESLSLDAKCNDVQRQLKKLEAIVRIEGWLAGSDQGDRHKELQDYWMGEWERIGEVSQIDPLVQAQLFMARGEFEKAEGLLRLCLVKSLDKKDLRRISKCQHLIFSCLFGSFGSSLHQGKRQTQVGAIVEQATAALAAYQELGPYSVPLEFILQVSHAFESLGQIHDGQERARLYSEALQYLEIGESISERLRQDLSSSSGLDSLHQKQMLVASSPHSGIFHRALALTLALSDAEEMWRWTQKAKARALSDMVGSQLDSYPRHCPPGMAADDQIVSLLEEEARLVRKLESAVSLEKISTSMELERVRSTMEEHPVLGRLLASRAGKIDLQDLQWLFGNGKGRGLPADAKVVLVDWVVIGDTIVMLTLDARLEPQMSVLDMRLTYVRVWKQRYLSSHTSLVSSDRPLVETTLDQLNELVSGLSQFTHEGDLLVFCPTKTLHAIPLHALKIEGVPVILRNPVVYTASVSLLRQCCEKADSKLRERAGRLRTAFFSTYEDHTTDEKEITKRKEAYACITKLAAHFGSEPKVGCDANRANLMKVVRDADIFHFHGHTATHPNILYQCLVLSDGKTPKTSSDEQDSHRAHSSTYPYRPTLGPHKDAFTVRDAFSFRLNLSIASIIACRSGVQDFGAGDEPQGLLSALQYAGCATAIGTLWPVRSDDGRDFARYFFQSVRCQGDTTTSPWNLALSFQKAVKRLQRRKDLLLHPPYYWAAFVMHGAWYL</sequence>
<protein>
    <recommendedName>
        <fullName evidence="2">CHAT domain-containing protein</fullName>
    </recommendedName>
</protein>
<dbReference type="EMBL" id="KV878700">
    <property type="protein sequence ID" value="OJJ66290.1"/>
    <property type="molecule type" value="Genomic_DNA"/>
</dbReference>
<organism evidence="3 4">
    <name type="scientific">Aspergillus brasiliensis (strain CBS 101740 / IMI 381727 / IBT 21946)</name>
    <dbReference type="NCBI Taxonomy" id="767769"/>
    <lineage>
        <taxon>Eukaryota</taxon>
        <taxon>Fungi</taxon>
        <taxon>Dikarya</taxon>
        <taxon>Ascomycota</taxon>
        <taxon>Pezizomycotina</taxon>
        <taxon>Eurotiomycetes</taxon>
        <taxon>Eurotiomycetidae</taxon>
        <taxon>Eurotiales</taxon>
        <taxon>Aspergillaceae</taxon>
        <taxon>Aspergillus</taxon>
        <taxon>Aspergillus subgen. Circumdati</taxon>
    </lineage>
</organism>
<dbReference type="OrthoDB" id="9991317at2759"/>
<reference evidence="4" key="1">
    <citation type="journal article" date="2017" name="Genome Biol.">
        <title>Comparative genomics reveals high biological diversity and specific adaptations in the industrially and medically important fungal genus Aspergillus.</title>
        <authorList>
            <person name="de Vries R.P."/>
            <person name="Riley R."/>
            <person name="Wiebenga A."/>
            <person name="Aguilar-Osorio G."/>
            <person name="Amillis S."/>
            <person name="Uchima C.A."/>
            <person name="Anderluh G."/>
            <person name="Asadollahi M."/>
            <person name="Askin M."/>
            <person name="Barry K."/>
            <person name="Battaglia E."/>
            <person name="Bayram O."/>
            <person name="Benocci T."/>
            <person name="Braus-Stromeyer S.A."/>
            <person name="Caldana C."/>
            <person name="Canovas D."/>
            <person name="Cerqueira G.C."/>
            <person name="Chen F."/>
            <person name="Chen W."/>
            <person name="Choi C."/>
            <person name="Clum A."/>
            <person name="Dos Santos R.A."/>
            <person name="Damasio A.R."/>
            <person name="Diallinas G."/>
            <person name="Emri T."/>
            <person name="Fekete E."/>
            <person name="Flipphi M."/>
            <person name="Freyberg S."/>
            <person name="Gallo A."/>
            <person name="Gournas C."/>
            <person name="Habgood R."/>
            <person name="Hainaut M."/>
            <person name="Harispe M.L."/>
            <person name="Henrissat B."/>
            <person name="Hilden K.S."/>
            <person name="Hope R."/>
            <person name="Hossain A."/>
            <person name="Karabika E."/>
            <person name="Karaffa L."/>
            <person name="Karanyi Z."/>
            <person name="Krasevec N."/>
            <person name="Kuo A."/>
            <person name="Kusch H."/>
            <person name="LaButti K."/>
            <person name="Lagendijk E.L."/>
            <person name="Lapidus A."/>
            <person name="Levasseur A."/>
            <person name="Lindquist E."/>
            <person name="Lipzen A."/>
            <person name="Logrieco A.F."/>
            <person name="MacCabe A."/>
            <person name="Maekelae M.R."/>
            <person name="Malavazi I."/>
            <person name="Melin P."/>
            <person name="Meyer V."/>
            <person name="Mielnichuk N."/>
            <person name="Miskei M."/>
            <person name="Molnar A.P."/>
            <person name="Mule G."/>
            <person name="Ngan C.Y."/>
            <person name="Orejas M."/>
            <person name="Orosz E."/>
            <person name="Ouedraogo J.P."/>
            <person name="Overkamp K.M."/>
            <person name="Park H.-S."/>
            <person name="Perrone G."/>
            <person name="Piumi F."/>
            <person name="Punt P.J."/>
            <person name="Ram A.F."/>
            <person name="Ramon A."/>
            <person name="Rauscher S."/>
            <person name="Record E."/>
            <person name="Riano-Pachon D.M."/>
            <person name="Robert V."/>
            <person name="Roehrig J."/>
            <person name="Ruller R."/>
            <person name="Salamov A."/>
            <person name="Salih N.S."/>
            <person name="Samson R.A."/>
            <person name="Sandor E."/>
            <person name="Sanguinetti M."/>
            <person name="Schuetze T."/>
            <person name="Sepcic K."/>
            <person name="Shelest E."/>
            <person name="Sherlock G."/>
            <person name="Sophianopoulou V."/>
            <person name="Squina F.M."/>
            <person name="Sun H."/>
            <person name="Susca A."/>
            <person name="Todd R.B."/>
            <person name="Tsang A."/>
            <person name="Unkles S.E."/>
            <person name="van de Wiele N."/>
            <person name="van Rossen-Uffink D."/>
            <person name="Oliveira J.V."/>
            <person name="Vesth T.C."/>
            <person name="Visser J."/>
            <person name="Yu J.-H."/>
            <person name="Zhou M."/>
            <person name="Andersen M.R."/>
            <person name="Archer D.B."/>
            <person name="Baker S.E."/>
            <person name="Benoit I."/>
            <person name="Brakhage A.A."/>
            <person name="Braus G.H."/>
            <person name="Fischer R."/>
            <person name="Frisvad J.C."/>
            <person name="Goldman G.H."/>
            <person name="Houbraken J."/>
            <person name="Oakley B."/>
            <person name="Pocsi I."/>
            <person name="Scazzocchio C."/>
            <person name="Seiboth B."/>
            <person name="vanKuyk P.A."/>
            <person name="Wortman J."/>
            <person name="Dyer P.S."/>
            <person name="Grigoriev I.V."/>
        </authorList>
    </citation>
    <scope>NUCLEOTIDE SEQUENCE [LARGE SCALE GENOMIC DNA]</scope>
    <source>
        <strain evidence="4">CBS 101740 / IMI 381727 / IBT 21946</strain>
    </source>
</reference>
<evidence type="ECO:0000313" key="4">
    <source>
        <dbReference type="Proteomes" id="UP000184499"/>
    </source>
</evidence>
<feature type="region of interest" description="Disordered" evidence="1">
    <location>
        <begin position="80"/>
        <end position="105"/>
    </location>
</feature>
<evidence type="ECO:0000259" key="2">
    <source>
        <dbReference type="Pfam" id="PF12770"/>
    </source>
</evidence>
<feature type="region of interest" description="Disordered" evidence="1">
    <location>
        <begin position="304"/>
        <end position="328"/>
    </location>
</feature>
<feature type="region of interest" description="Disordered" evidence="1">
    <location>
        <begin position="1336"/>
        <end position="1356"/>
    </location>
</feature>
<dbReference type="Pfam" id="PF12770">
    <property type="entry name" value="CHAT"/>
    <property type="match status" value="1"/>
</dbReference>
<dbReference type="Gene3D" id="1.25.40.10">
    <property type="entry name" value="Tetratricopeptide repeat domain"/>
    <property type="match status" value="1"/>
</dbReference>
<dbReference type="InterPro" id="IPR011990">
    <property type="entry name" value="TPR-like_helical_dom_sf"/>
</dbReference>
<dbReference type="SUPFAM" id="SSF48452">
    <property type="entry name" value="TPR-like"/>
    <property type="match status" value="1"/>
</dbReference>
<dbReference type="GeneID" id="93574004"/>
<dbReference type="VEuPathDB" id="FungiDB:ASPBRDRAFT_201191"/>
<feature type="compositionally biased region" description="Polar residues" evidence="1">
    <location>
        <begin position="80"/>
        <end position="92"/>
    </location>
</feature>
<keyword evidence="4" id="KW-1185">Reference proteome</keyword>
<evidence type="ECO:0000313" key="3">
    <source>
        <dbReference type="EMBL" id="OJJ66290.1"/>
    </source>
</evidence>
<accession>A0A1L9U3M8</accession>
<dbReference type="OMA" id="THESIIF"/>
<dbReference type="InterPro" id="IPR024983">
    <property type="entry name" value="CHAT_dom"/>
</dbReference>
<dbReference type="RefSeq" id="XP_067473540.1">
    <property type="nucleotide sequence ID" value="XM_067621516.1"/>
</dbReference>
<feature type="domain" description="CHAT" evidence="2">
    <location>
        <begin position="1190"/>
        <end position="1482"/>
    </location>
</feature>
<proteinExistence type="predicted"/>
<feature type="region of interest" description="Disordered" evidence="1">
    <location>
        <begin position="122"/>
        <end position="151"/>
    </location>
</feature>
<feature type="compositionally biased region" description="Low complexity" evidence="1">
    <location>
        <begin position="127"/>
        <end position="138"/>
    </location>
</feature>
<dbReference type="STRING" id="767769.A0A1L9U3M8"/>
<gene>
    <name evidence="3" type="ORF">ASPBRDRAFT_201191</name>
</gene>
<evidence type="ECO:0000256" key="1">
    <source>
        <dbReference type="SAM" id="MobiDB-lite"/>
    </source>
</evidence>